<evidence type="ECO:0000313" key="3">
    <source>
        <dbReference type="Proteomes" id="UP000823821"/>
    </source>
</evidence>
<dbReference type="Proteomes" id="UP000823821">
    <property type="component" value="Unassembled WGS sequence"/>
</dbReference>
<evidence type="ECO:0000259" key="1">
    <source>
        <dbReference type="Pfam" id="PF04577"/>
    </source>
</evidence>
<feature type="domain" description="Glycosyltransferase 61 catalytic" evidence="1">
    <location>
        <begin position="25"/>
        <end position="186"/>
    </location>
</feature>
<sequence length="283" mass="32150">MRPYAEPEVFIDAPAIYCGRFFSHYGHFLLESLSRLTLAKMHPSLLCCYVSDGQGELAAWQREILSLLGLRNTFWEVTRPTAFRKLVVPPPGYVIPTEFAAEHAAFLACVTPEEMITGKKTYLSRALAGNRVYANEAEAEEMLRGHGWNVLSPETLSVREQLREIASSEIVLGIEGSAFHTILLFRELRTRMYAIRRDENENFVTIRQRRGFFYKRIDVGKDGLLDIPRLEEAVRHDSLERLVVPDDAAHRLACRNRLVRTAQSPICCSESLLRRAGCLPGRA</sequence>
<dbReference type="GO" id="GO:0016757">
    <property type="term" value="F:glycosyltransferase activity"/>
    <property type="evidence" value="ECO:0007669"/>
    <property type="project" value="InterPro"/>
</dbReference>
<name>A0A9D2HL48_9BACT</name>
<gene>
    <name evidence="2" type="ORF">H9784_05185</name>
</gene>
<reference evidence="2" key="2">
    <citation type="submission" date="2021-04" db="EMBL/GenBank/DDBJ databases">
        <authorList>
            <person name="Gilroy R."/>
        </authorList>
    </citation>
    <scope>NUCLEOTIDE SEQUENCE</scope>
    <source>
        <strain evidence="2">5032</strain>
    </source>
</reference>
<organism evidence="2 3">
    <name type="scientific">Candidatus Desulfovibrio intestinavium</name>
    <dbReference type="NCBI Taxonomy" id="2838534"/>
    <lineage>
        <taxon>Bacteria</taxon>
        <taxon>Pseudomonadati</taxon>
        <taxon>Thermodesulfobacteriota</taxon>
        <taxon>Desulfovibrionia</taxon>
        <taxon>Desulfovibrionales</taxon>
        <taxon>Desulfovibrionaceae</taxon>
        <taxon>Desulfovibrio</taxon>
    </lineage>
</organism>
<protein>
    <submittedName>
        <fullName evidence="2">Glycosyltransferase family 61 protein</fullName>
    </submittedName>
</protein>
<dbReference type="InterPro" id="IPR049625">
    <property type="entry name" value="Glyco_transf_61_cat"/>
</dbReference>
<dbReference type="Pfam" id="PF04577">
    <property type="entry name" value="Glyco_transf_61"/>
    <property type="match status" value="1"/>
</dbReference>
<proteinExistence type="predicted"/>
<accession>A0A9D2HL48</accession>
<dbReference type="AlphaFoldDB" id="A0A9D2HL48"/>
<dbReference type="EMBL" id="DWZD01000034">
    <property type="protein sequence ID" value="HJA78951.1"/>
    <property type="molecule type" value="Genomic_DNA"/>
</dbReference>
<evidence type="ECO:0000313" key="2">
    <source>
        <dbReference type="EMBL" id="HJA78951.1"/>
    </source>
</evidence>
<comment type="caution">
    <text evidence="2">The sequence shown here is derived from an EMBL/GenBank/DDBJ whole genome shotgun (WGS) entry which is preliminary data.</text>
</comment>
<reference evidence="2" key="1">
    <citation type="journal article" date="2021" name="PeerJ">
        <title>Extensive microbial diversity within the chicken gut microbiome revealed by metagenomics and culture.</title>
        <authorList>
            <person name="Gilroy R."/>
            <person name="Ravi A."/>
            <person name="Getino M."/>
            <person name="Pursley I."/>
            <person name="Horton D.L."/>
            <person name="Alikhan N.F."/>
            <person name="Baker D."/>
            <person name="Gharbi K."/>
            <person name="Hall N."/>
            <person name="Watson M."/>
            <person name="Adriaenssens E.M."/>
            <person name="Foster-Nyarko E."/>
            <person name="Jarju S."/>
            <person name="Secka A."/>
            <person name="Antonio M."/>
            <person name="Oren A."/>
            <person name="Chaudhuri R.R."/>
            <person name="La Ragione R."/>
            <person name="Hildebrand F."/>
            <person name="Pallen M.J."/>
        </authorList>
    </citation>
    <scope>NUCLEOTIDE SEQUENCE</scope>
    <source>
        <strain evidence="2">5032</strain>
    </source>
</reference>